<sequence>MGSKRKKKKKTASKGRPRAEGSVQEIFALGDEVAQAVPRQVEAVRGVKVEGDSPHPVPEHEAGDIHVVEPTRSGKPIGVGAEGGAPTKLGEDLRSSRRTGKEPVIDESVAEVQEPVVEEHEDEDEHAHTWIDIPTVKSRIR</sequence>
<protein>
    <submittedName>
        <fullName evidence="2">Uncharacterized protein</fullName>
    </submittedName>
</protein>
<evidence type="ECO:0000313" key="2">
    <source>
        <dbReference type="EMBL" id="ONK70613.1"/>
    </source>
</evidence>
<evidence type="ECO:0000256" key="1">
    <source>
        <dbReference type="SAM" id="MobiDB-lite"/>
    </source>
</evidence>
<name>A0A5P1EYS8_ASPOF</name>
<dbReference type="Gramene" id="ONK70613">
    <property type="protein sequence ID" value="ONK70613"/>
    <property type="gene ID" value="A4U43_C05F35570"/>
</dbReference>
<dbReference type="EMBL" id="CM007385">
    <property type="protein sequence ID" value="ONK70613.1"/>
    <property type="molecule type" value="Genomic_DNA"/>
</dbReference>
<evidence type="ECO:0000313" key="3">
    <source>
        <dbReference type="Proteomes" id="UP000243459"/>
    </source>
</evidence>
<feature type="region of interest" description="Disordered" evidence="1">
    <location>
        <begin position="1"/>
        <end position="23"/>
    </location>
</feature>
<keyword evidence="3" id="KW-1185">Reference proteome</keyword>
<organism evidence="2 3">
    <name type="scientific">Asparagus officinalis</name>
    <name type="common">Garden asparagus</name>
    <dbReference type="NCBI Taxonomy" id="4686"/>
    <lineage>
        <taxon>Eukaryota</taxon>
        <taxon>Viridiplantae</taxon>
        <taxon>Streptophyta</taxon>
        <taxon>Embryophyta</taxon>
        <taxon>Tracheophyta</taxon>
        <taxon>Spermatophyta</taxon>
        <taxon>Magnoliopsida</taxon>
        <taxon>Liliopsida</taxon>
        <taxon>Asparagales</taxon>
        <taxon>Asparagaceae</taxon>
        <taxon>Asparagoideae</taxon>
        <taxon>Asparagus</taxon>
    </lineage>
</organism>
<accession>A0A5P1EYS8</accession>
<reference evidence="3" key="1">
    <citation type="journal article" date="2017" name="Nat. Commun.">
        <title>The asparagus genome sheds light on the origin and evolution of a young Y chromosome.</title>
        <authorList>
            <person name="Harkess A."/>
            <person name="Zhou J."/>
            <person name="Xu C."/>
            <person name="Bowers J.E."/>
            <person name="Van der Hulst R."/>
            <person name="Ayyampalayam S."/>
            <person name="Mercati F."/>
            <person name="Riccardi P."/>
            <person name="McKain M.R."/>
            <person name="Kakrana A."/>
            <person name="Tang H."/>
            <person name="Ray J."/>
            <person name="Groenendijk J."/>
            <person name="Arikit S."/>
            <person name="Mathioni S.M."/>
            <person name="Nakano M."/>
            <person name="Shan H."/>
            <person name="Telgmann-Rauber A."/>
            <person name="Kanno A."/>
            <person name="Yue Z."/>
            <person name="Chen H."/>
            <person name="Li W."/>
            <person name="Chen Y."/>
            <person name="Xu X."/>
            <person name="Zhang Y."/>
            <person name="Luo S."/>
            <person name="Chen H."/>
            <person name="Gao J."/>
            <person name="Mao Z."/>
            <person name="Pires J.C."/>
            <person name="Luo M."/>
            <person name="Kudrna D."/>
            <person name="Wing R.A."/>
            <person name="Meyers B.C."/>
            <person name="Yi K."/>
            <person name="Kong H."/>
            <person name="Lavrijsen P."/>
            <person name="Sunseri F."/>
            <person name="Falavigna A."/>
            <person name="Ye Y."/>
            <person name="Leebens-Mack J.H."/>
            <person name="Chen G."/>
        </authorList>
    </citation>
    <scope>NUCLEOTIDE SEQUENCE [LARGE SCALE GENOMIC DNA]</scope>
    <source>
        <strain evidence="3">cv. DH0086</strain>
    </source>
</reference>
<feature type="compositionally biased region" description="Basic residues" evidence="1">
    <location>
        <begin position="1"/>
        <end position="16"/>
    </location>
</feature>
<dbReference type="Proteomes" id="UP000243459">
    <property type="component" value="Chromosome 5"/>
</dbReference>
<feature type="compositionally biased region" description="Basic and acidic residues" evidence="1">
    <location>
        <begin position="89"/>
        <end position="104"/>
    </location>
</feature>
<proteinExistence type="predicted"/>
<feature type="region of interest" description="Disordered" evidence="1">
    <location>
        <begin position="70"/>
        <end position="141"/>
    </location>
</feature>
<dbReference type="AlphaFoldDB" id="A0A5P1EYS8"/>
<gene>
    <name evidence="2" type="ORF">A4U43_C05F35570</name>
</gene>